<proteinExistence type="predicted"/>
<gene>
    <name evidence="2" type="ORF">QCA50_017010</name>
</gene>
<keyword evidence="3" id="KW-1185">Reference proteome</keyword>
<feature type="region of interest" description="Disordered" evidence="1">
    <location>
        <begin position="44"/>
        <end position="94"/>
    </location>
</feature>
<reference evidence="2 3" key="1">
    <citation type="submission" date="2022-09" db="EMBL/GenBank/DDBJ databases">
        <authorList>
            <person name="Palmer J.M."/>
        </authorList>
    </citation>
    <scope>NUCLEOTIDE SEQUENCE [LARGE SCALE GENOMIC DNA]</scope>
    <source>
        <strain evidence="2 3">DSM 7382</strain>
    </source>
</reference>
<organism evidence="2 3">
    <name type="scientific">Cerrena zonata</name>
    <dbReference type="NCBI Taxonomy" id="2478898"/>
    <lineage>
        <taxon>Eukaryota</taxon>
        <taxon>Fungi</taxon>
        <taxon>Dikarya</taxon>
        <taxon>Basidiomycota</taxon>
        <taxon>Agaricomycotina</taxon>
        <taxon>Agaricomycetes</taxon>
        <taxon>Polyporales</taxon>
        <taxon>Cerrenaceae</taxon>
        <taxon>Cerrena</taxon>
    </lineage>
</organism>
<accession>A0AAW0FE02</accession>
<comment type="caution">
    <text evidence="2">The sequence shown here is derived from an EMBL/GenBank/DDBJ whole genome shotgun (WGS) entry which is preliminary data.</text>
</comment>
<evidence type="ECO:0000313" key="3">
    <source>
        <dbReference type="Proteomes" id="UP001385951"/>
    </source>
</evidence>
<sequence>MMNYAPFNPLPPPVFIGMVLIDEKDEYEDLKDLIKGTEELTYGEEFHDAPPAPPQQSLPPAPPQALPPPPQSLPLPPPQALHPPALPAPLPTKHRTKKPFVHMHPITYTNSAMLRSHTEMLDALKFNRLMDTSTSSRYGDLDTSTAILHSANSSRGSGSSFPKKNTH</sequence>
<dbReference type="AlphaFoldDB" id="A0AAW0FE02"/>
<name>A0AAW0FE02_9APHY</name>
<evidence type="ECO:0000313" key="2">
    <source>
        <dbReference type="EMBL" id="KAK7679853.1"/>
    </source>
</evidence>
<evidence type="ECO:0000256" key="1">
    <source>
        <dbReference type="SAM" id="MobiDB-lite"/>
    </source>
</evidence>
<feature type="compositionally biased region" description="Pro residues" evidence="1">
    <location>
        <begin position="50"/>
        <end position="90"/>
    </location>
</feature>
<dbReference type="EMBL" id="JASBNA010000054">
    <property type="protein sequence ID" value="KAK7679853.1"/>
    <property type="molecule type" value="Genomic_DNA"/>
</dbReference>
<protein>
    <submittedName>
        <fullName evidence="2">Uncharacterized protein</fullName>
    </submittedName>
</protein>
<dbReference type="Proteomes" id="UP001385951">
    <property type="component" value="Unassembled WGS sequence"/>
</dbReference>